<dbReference type="Proteomes" id="UP001378960">
    <property type="component" value="Unassembled WGS sequence"/>
</dbReference>
<evidence type="ECO:0000313" key="3">
    <source>
        <dbReference type="Proteomes" id="UP001378960"/>
    </source>
</evidence>
<name>A0AAV5R330_PICKL</name>
<dbReference type="Pfam" id="PF03690">
    <property type="entry name" value="MYG1_exonuc"/>
    <property type="match status" value="1"/>
</dbReference>
<dbReference type="AlphaFoldDB" id="A0AAV5R330"/>
<evidence type="ECO:0000313" key="2">
    <source>
        <dbReference type="EMBL" id="GMM45343.1"/>
    </source>
</evidence>
<proteinExistence type="inferred from homology"/>
<dbReference type="InterPro" id="IPR003226">
    <property type="entry name" value="MYG1_exonuclease"/>
</dbReference>
<reference evidence="2 3" key="1">
    <citation type="journal article" date="2023" name="Elife">
        <title>Identification of key yeast species and microbe-microbe interactions impacting larval growth of Drosophila in the wild.</title>
        <authorList>
            <person name="Mure A."/>
            <person name="Sugiura Y."/>
            <person name="Maeda R."/>
            <person name="Honda K."/>
            <person name="Sakurai N."/>
            <person name="Takahashi Y."/>
            <person name="Watada M."/>
            <person name="Katoh T."/>
            <person name="Gotoh A."/>
            <person name="Gotoh Y."/>
            <person name="Taniguchi I."/>
            <person name="Nakamura K."/>
            <person name="Hayashi T."/>
            <person name="Katayama T."/>
            <person name="Uemura T."/>
            <person name="Hattori Y."/>
        </authorList>
    </citation>
    <scope>NUCLEOTIDE SEQUENCE [LARGE SCALE GENOMIC DNA]</scope>
    <source>
        <strain evidence="2 3">PK-24</strain>
    </source>
</reference>
<keyword evidence="3" id="KW-1185">Reference proteome</keyword>
<dbReference type="PANTHER" id="PTHR11215:SF1">
    <property type="entry name" value="MYG1 EXONUCLEASE"/>
    <property type="match status" value="1"/>
</dbReference>
<gene>
    <name evidence="2" type="ORF">DAPK24_019180</name>
</gene>
<sequence length="334" mass="38377">MKKVKKVKSTPPIIHIPNEDQFQLHIALSVTLLRIIHPSSEIKQVPLYTTKLPDYIIGIHPFQKGKSFMIPNYTVKYPIKRQRNGDYFNDNKKCRIPLSLCGKIFKTFGKSVIQCITGLDINDKRIGVVYERMYFDWIEIIDAYTFGIVDSCGVSNKSTLKFNPIGIGLINVVERYGDNGDVVEQFEKVIELLKLAVVNYINYFVFSFFQGEEVVKEALINDNYNQILVLDKFVPWKEHLFNLERKGYRKVLYVVYPDSSNDWRVSAVPIKPSSYESRKKFPNSWRGLEKNVLRETCGIEDAEFVHSQGFIAGAITKEGCIKLSLLAVKNSVID</sequence>
<dbReference type="GO" id="GO:0005737">
    <property type="term" value="C:cytoplasm"/>
    <property type="evidence" value="ECO:0007669"/>
    <property type="project" value="TreeGrafter"/>
</dbReference>
<comment type="similarity">
    <text evidence="1">Belongs to the MYG1 family.</text>
</comment>
<evidence type="ECO:0000256" key="1">
    <source>
        <dbReference type="ARBA" id="ARBA00010105"/>
    </source>
</evidence>
<dbReference type="EMBL" id="BTGB01000002">
    <property type="protein sequence ID" value="GMM45343.1"/>
    <property type="molecule type" value="Genomic_DNA"/>
</dbReference>
<organism evidence="2 3">
    <name type="scientific">Pichia kluyveri</name>
    <name type="common">Yeast</name>
    <dbReference type="NCBI Taxonomy" id="36015"/>
    <lineage>
        <taxon>Eukaryota</taxon>
        <taxon>Fungi</taxon>
        <taxon>Dikarya</taxon>
        <taxon>Ascomycota</taxon>
        <taxon>Saccharomycotina</taxon>
        <taxon>Pichiomycetes</taxon>
        <taxon>Pichiales</taxon>
        <taxon>Pichiaceae</taxon>
        <taxon>Pichia</taxon>
    </lineage>
</organism>
<comment type="caution">
    <text evidence="2">The sequence shown here is derived from an EMBL/GenBank/DDBJ whole genome shotgun (WGS) entry which is preliminary data.</text>
</comment>
<dbReference type="GO" id="GO:0005634">
    <property type="term" value="C:nucleus"/>
    <property type="evidence" value="ECO:0007669"/>
    <property type="project" value="TreeGrafter"/>
</dbReference>
<protein>
    <submittedName>
        <fullName evidence="2">Myg1 protein</fullName>
    </submittedName>
</protein>
<dbReference type="PANTHER" id="PTHR11215">
    <property type="entry name" value="METAL DEPENDENT HYDROLASE - RELATED"/>
    <property type="match status" value="1"/>
</dbReference>
<accession>A0AAV5R330</accession>